<dbReference type="RefSeq" id="WP_343129945.1">
    <property type="nucleotide sequence ID" value="NZ_JBCITK010000001.1"/>
</dbReference>
<keyword evidence="4" id="KW-1185">Reference proteome</keyword>
<dbReference type="PROSITE" id="PS51257">
    <property type="entry name" value="PROKAR_LIPOPROTEIN"/>
    <property type="match status" value="1"/>
</dbReference>
<organism evidence="3 4">
    <name type="scientific">Alkalicoccobacillus gibsonii</name>
    <dbReference type="NCBI Taxonomy" id="79881"/>
    <lineage>
        <taxon>Bacteria</taxon>
        <taxon>Bacillati</taxon>
        <taxon>Bacillota</taxon>
        <taxon>Bacilli</taxon>
        <taxon>Bacillales</taxon>
        <taxon>Bacillaceae</taxon>
        <taxon>Alkalicoccobacillus</taxon>
    </lineage>
</organism>
<evidence type="ECO:0000256" key="1">
    <source>
        <dbReference type="SAM" id="MobiDB-lite"/>
    </source>
</evidence>
<reference evidence="3 4" key="1">
    <citation type="submission" date="2024-03" db="EMBL/GenBank/DDBJ databases">
        <title>Bacilli Hybrid Assemblies.</title>
        <authorList>
            <person name="Kovac J."/>
        </authorList>
    </citation>
    <scope>NUCLEOTIDE SEQUENCE [LARGE SCALE GENOMIC DNA]</scope>
    <source>
        <strain evidence="3 4">FSL R7-0666</strain>
    </source>
</reference>
<comment type="caution">
    <text evidence="3">The sequence shown here is derived from an EMBL/GenBank/DDBJ whole genome shotgun (WGS) entry which is preliminary data.</text>
</comment>
<protein>
    <submittedName>
        <fullName evidence="3">YhcN/YlaJ family sporulation lipoprotein</fullName>
    </submittedName>
</protein>
<evidence type="ECO:0000256" key="2">
    <source>
        <dbReference type="SAM" id="SignalP"/>
    </source>
</evidence>
<feature type="chain" id="PRO_5045059133" evidence="2">
    <location>
        <begin position="22"/>
        <end position="309"/>
    </location>
</feature>
<feature type="signal peptide" evidence="2">
    <location>
        <begin position="1"/>
        <end position="21"/>
    </location>
</feature>
<evidence type="ECO:0000313" key="3">
    <source>
        <dbReference type="EMBL" id="MEN0642932.1"/>
    </source>
</evidence>
<keyword evidence="3" id="KW-0449">Lipoprotein</keyword>
<keyword evidence="2" id="KW-0732">Signal</keyword>
<sequence>MKKLTLTVTTAVLLSTGLLGACGNNDDSGVNSQGMNRSNRTHMNSEGPVTDMMTPDDGYAGMRGNRYGTNYQGGTYGQGNYSGMNGVNDQGGMHGQNDRGGAYGQNQNRGLKMDGTSVKRSSYENRNHMKGLSRGITGNDRVGMIDDNGMIYRGATRMETGHGKKLPRDSRFGVESRDNMHNQNARSNAMNYADDYDGETVENVRAHVAKMDGVKDARVVSYGDQVVIAVMQDGKHKEDVTEKIKNGVKDLTNGKDVRVVTDSEAFNKVQTADDKLRNGEAFDNVRDTMDDMMKDLGDAAKRPFEGMRR</sequence>
<dbReference type="EMBL" id="JBCITK010000001">
    <property type="protein sequence ID" value="MEN0642932.1"/>
    <property type="molecule type" value="Genomic_DNA"/>
</dbReference>
<feature type="region of interest" description="Disordered" evidence="1">
    <location>
        <begin position="27"/>
        <end position="51"/>
    </location>
</feature>
<feature type="compositionally biased region" description="Polar residues" evidence="1">
    <location>
        <begin position="27"/>
        <end position="44"/>
    </location>
</feature>
<accession>A0ABU9VH52</accession>
<evidence type="ECO:0000313" key="4">
    <source>
        <dbReference type="Proteomes" id="UP001418796"/>
    </source>
</evidence>
<proteinExistence type="predicted"/>
<name>A0ABU9VH52_9BACI</name>
<dbReference type="Proteomes" id="UP001418796">
    <property type="component" value="Unassembled WGS sequence"/>
</dbReference>
<gene>
    <name evidence="3" type="ORF">MKY91_07210</name>
</gene>
<dbReference type="Pfam" id="PF09580">
    <property type="entry name" value="Spore_YhcN_YlaJ"/>
    <property type="match status" value="1"/>
</dbReference>
<dbReference type="InterPro" id="IPR019076">
    <property type="entry name" value="Spore_lipoprot_YhcN/YlaJ-like"/>
</dbReference>